<evidence type="ECO:0000313" key="1">
    <source>
        <dbReference type="EMBL" id="CAG8849866.1"/>
    </source>
</evidence>
<organism evidence="1 2">
    <name type="scientific">Racocetra persica</name>
    <dbReference type="NCBI Taxonomy" id="160502"/>
    <lineage>
        <taxon>Eukaryota</taxon>
        <taxon>Fungi</taxon>
        <taxon>Fungi incertae sedis</taxon>
        <taxon>Mucoromycota</taxon>
        <taxon>Glomeromycotina</taxon>
        <taxon>Glomeromycetes</taxon>
        <taxon>Diversisporales</taxon>
        <taxon>Gigasporaceae</taxon>
        <taxon>Racocetra</taxon>
    </lineage>
</organism>
<feature type="non-terminal residue" evidence="1">
    <location>
        <position position="41"/>
    </location>
</feature>
<comment type="caution">
    <text evidence="1">The sequence shown here is derived from an EMBL/GenBank/DDBJ whole genome shotgun (WGS) entry which is preliminary data.</text>
</comment>
<dbReference type="EMBL" id="CAJVQC010167799">
    <property type="protein sequence ID" value="CAG8849866.1"/>
    <property type="molecule type" value="Genomic_DNA"/>
</dbReference>
<dbReference type="Proteomes" id="UP000789920">
    <property type="component" value="Unassembled WGS sequence"/>
</dbReference>
<feature type="non-terminal residue" evidence="1">
    <location>
        <position position="1"/>
    </location>
</feature>
<keyword evidence="2" id="KW-1185">Reference proteome</keyword>
<proteinExistence type="predicted"/>
<protein>
    <submittedName>
        <fullName evidence="1">19136_t:CDS:1</fullName>
    </submittedName>
</protein>
<accession>A0ACA9SX49</accession>
<name>A0ACA9SX49_9GLOM</name>
<gene>
    <name evidence="1" type="ORF">RPERSI_LOCUS35807</name>
</gene>
<evidence type="ECO:0000313" key="2">
    <source>
        <dbReference type="Proteomes" id="UP000789920"/>
    </source>
</evidence>
<reference evidence="1" key="1">
    <citation type="submission" date="2021-06" db="EMBL/GenBank/DDBJ databases">
        <authorList>
            <person name="Kallberg Y."/>
            <person name="Tangrot J."/>
            <person name="Rosling A."/>
        </authorList>
    </citation>
    <scope>NUCLEOTIDE SEQUENCE</scope>
    <source>
        <strain evidence="1">MA461A</strain>
    </source>
</reference>
<sequence>LHIHPPPPPTRTPTYIKQRLQALVKQANEDLLDITPMHIVT</sequence>